<protein>
    <submittedName>
        <fullName evidence="1">Uncharacterized protein</fullName>
    </submittedName>
</protein>
<name>A0A6J4UZ03_9BACT</name>
<reference evidence="1" key="1">
    <citation type="submission" date="2020-02" db="EMBL/GenBank/DDBJ databases">
        <authorList>
            <person name="Meier V. D."/>
        </authorList>
    </citation>
    <scope>NUCLEOTIDE SEQUENCE</scope>
    <source>
        <strain evidence="1">AVDCRST_MAG87</strain>
    </source>
</reference>
<dbReference type="AlphaFoldDB" id="A0A6J4UZ03"/>
<evidence type="ECO:0000313" key="1">
    <source>
        <dbReference type="EMBL" id="CAA9563352.1"/>
    </source>
</evidence>
<gene>
    <name evidence="1" type="ORF">AVDCRST_MAG87-1755</name>
</gene>
<dbReference type="EMBL" id="CADCWJ010000393">
    <property type="protein sequence ID" value="CAA9563352.1"/>
    <property type="molecule type" value="Genomic_DNA"/>
</dbReference>
<sequence>MIHGVFCDLFTIARRVEWLLCPCTNLEGTICYPKASTYTFEVSPLVTEAD</sequence>
<organism evidence="1">
    <name type="scientific">uncultured Thermomicrobiales bacterium</name>
    <dbReference type="NCBI Taxonomy" id="1645740"/>
    <lineage>
        <taxon>Bacteria</taxon>
        <taxon>Pseudomonadati</taxon>
        <taxon>Thermomicrobiota</taxon>
        <taxon>Thermomicrobia</taxon>
        <taxon>Thermomicrobiales</taxon>
        <taxon>environmental samples</taxon>
    </lineage>
</organism>
<accession>A0A6J4UZ03</accession>
<proteinExistence type="predicted"/>